<keyword evidence="2" id="KW-0732">Signal</keyword>
<dbReference type="HOGENOM" id="CLU_048391_0_0_5"/>
<evidence type="ECO:0000256" key="1">
    <source>
        <dbReference type="SAM" id="MobiDB-lite"/>
    </source>
</evidence>
<dbReference type="EMBL" id="AIMA01000021">
    <property type="protein sequence ID" value="EJF88470.1"/>
    <property type="molecule type" value="Genomic_DNA"/>
</dbReference>
<dbReference type="AlphaFoldDB" id="J1JVB9"/>
<feature type="region of interest" description="Disordered" evidence="1">
    <location>
        <begin position="47"/>
        <end position="101"/>
    </location>
</feature>
<feature type="compositionally biased region" description="Polar residues" evidence="1">
    <location>
        <begin position="82"/>
        <end position="94"/>
    </location>
</feature>
<comment type="caution">
    <text evidence="3">The sequence shown here is derived from an EMBL/GenBank/DDBJ whole genome shotgun (WGS) entry which is preliminary data.</text>
</comment>
<dbReference type="Proteomes" id="UP000009017">
    <property type="component" value="Unassembled WGS sequence"/>
</dbReference>
<dbReference type="InterPro" id="IPR012332">
    <property type="entry name" value="Autotransporter_pectin_lyase_C"/>
</dbReference>
<gene>
    <name evidence="3" type="ORF">ME3_01088</name>
</gene>
<keyword evidence="4" id="KW-1185">Reference proteome</keyword>
<accession>J1JVB9</accession>
<dbReference type="RefSeq" id="WP_007477825.1">
    <property type="nucleotide sequence ID" value="NZ_JH725084.1"/>
</dbReference>
<dbReference type="PATRIC" id="fig|1094557.3.peg.1136"/>
<dbReference type="eggNOG" id="ENOG503144A">
    <property type="taxonomic scope" value="Bacteria"/>
</dbReference>
<evidence type="ECO:0008006" key="5">
    <source>
        <dbReference type="Google" id="ProtNLM"/>
    </source>
</evidence>
<evidence type="ECO:0000256" key="2">
    <source>
        <dbReference type="SAM" id="SignalP"/>
    </source>
</evidence>
<feature type="chain" id="PRO_5003744379" description="Auto-transporter adhesin head GIN domain-containing protein" evidence="2">
    <location>
        <begin position="23"/>
        <end position="283"/>
    </location>
</feature>
<feature type="compositionally biased region" description="Polar residues" evidence="1">
    <location>
        <begin position="47"/>
        <end position="57"/>
    </location>
</feature>
<sequence>MVMRRVLKHHVCLCVLSTAVLAGLVLLTDQNKVYAGLNCNGVANSSGDGIRSDNNSGRIECDGRSNGKGSGGQLSGKRTIDMSGTWTRGTSNSDGPAVKVHGRGTNITISSELKITDSSKSNTYPAIMVYDRGGLTVNNVNATGVYKGIEVKGSGSSVIVVKGSIGVRTDGGAVIEVSGGGDVTLNRGVTVGTVSASKEVILINNGGNVTVMGTSFTGVQKGIVFKGTEKANVSGGAEGATINLTSGGTGITMQGSGGASATVMSMTIQGKGSTGGYGGRSLF</sequence>
<reference evidence="3 4" key="1">
    <citation type="submission" date="2012-03" db="EMBL/GenBank/DDBJ databases">
        <title>The Genome Sequence of Bartonella melophagi K-2C.</title>
        <authorList>
            <consortium name="The Broad Institute Genome Sequencing Platform"/>
            <consortium name="The Broad Institute Genome Sequencing Center for Infectious Disease"/>
            <person name="Feldgarden M."/>
            <person name="Kirby J."/>
            <person name="Kosoy M."/>
            <person name="Birtles R."/>
            <person name="Probert W.S."/>
            <person name="Chiaraviglio L."/>
            <person name="Young S.K."/>
            <person name="Zeng Q."/>
            <person name="Gargeya S."/>
            <person name="Fitzgerald M."/>
            <person name="Haas B."/>
            <person name="Abouelleil A."/>
            <person name="Alvarado L."/>
            <person name="Arachchi H.M."/>
            <person name="Berlin A."/>
            <person name="Chapman S.B."/>
            <person name="Gearin G."/>
            <person name="Goldberg J."/>
            <person name="Griggs A."/>
            <person name="Gujja S."/>
            <person name="Hansen M."/>
            <person name="Heiman D."/>
            <person name="Howarth C."/>
            <person name="Larimer J."/>
            <person name="Lui A."/>
            <person name="MacDonald P.J.P."/>
            <person name="McCowen C."/>
            <person name="Montmayeur A."/>
            <person name="Murphy C."/>
            <person name="Neiman D."/>
            <person name="Pearson M."/>
            <person name="Priest M."/>
            <person name="Roberts A."/>
            <person name="Saif S."/>
            <person name="Shea T."/>
            <person name="Sisk P."/>
            <person name="Stolte C."/>
            <person name="Sykes S."/>
            <person name="Wortman J."/>
            <person name="Nusbaum C."/>
            <person name="Birren B."/>
        </authorList>
    </citation>
    <scope>NUCLEOTIDE SEQUENCE [LARGE SCALE GENOMIC DNA]</scope>
    <source>
        <strain evidence="3 4">K-2C</strain>
    </source>
</reference>
<protein>
    <recommendedName>
        <fullName evidence="5">Auto-transporter adhesin head GIN domain-containing protein</fullName>
    </recommendedName>
</protein>
<evidence type="ECO:0000313" key="4">
    <source>
        <dbReference type="Proteomes" id="UP000009017"/>
    </source>
</evidence>
<evidence type="ECO:0000313" key="3">
    <source>
        <dbReference type="EMBL" id="EJF88470.1"/>
    </source>
</evidence>
<dbReference type="Gene3D" id="2.160.20.20">
    <property type="match status" value="1"/>
</dbReference>
<feature type="signal peptide" evidence="2">
    <location>
        <begin position="1"/>
        <end position="22"/>
    </location>
</feature>
<proteinExistence type="predicted"/>
<name>J1JVB9_9HYPH</name>
<dbReference type="OrthoDB" id="7927043at2"/>
<organism evidence="3 4">
    <name type="scientific">Bartonella melophagi K-2C</name>
    <dbReference type="NCBI Taxonomy" id="1094557"/>
    <lineage>
        <taxon>Bacteria</taxon>
        <taxon>Pseudomonadati</taxon>
        <taxon>Pseudomonadota</taxon>
        <taxon>Alphaproteobacteria</taxon>
        <taxon>Hyphomicrobiales</taxon>
        <taxon>Bartonellaceae</taxon>
        <taxon>Bartonella</taxon>
    </lineage>
</organism>